<dbReference type="Gene3D" id="1.10.10.10">
    <property type="entry name" value="Winged helix-like DNA-binding domain superfamily/Winged helix DNA-binding domain"/>
    <property type="match status" value="1"/>
</dbReference>
<name>C3MNT8_SACI2</name>
<dbReference type="HOGENOM" id="CLU_159725_2_0_2"/>
<dbReference type="InterPro" id="IPR036388">
    <property type="entry name" value="WH-like_DNA-bd_sf"/>
</dbReference>
<evidence type="ECO:0000313" key="2">
    <source>
        <dbReference type="EMBL" id="ACP35051.1"/>
    </source>
</evidence>
<dbReference type="EMBL" id="CP001399">
    <property type="protein sequence ID" value="ACP35051.1"/>
    <property type="molecule type" value="Genomic_DNA"/>
</dbReference>
<organism evidence="2 3">
    <name type="scientific">Saccharolobus islandicus (strain L.S.2.15 / Lassen #1)</name>
    <name type="common">Sulfolobus islandicus</name>
    <dbReference type="NCBI Taxonomy" id="429572"/>
    <lineage>
        <taxon>Archaea</taxon>
        <taxon>Thermoproteota</taxon>
        <taxon>Thermoprotei</taxon>
        <taxon>Sulfolobales</taxon>
        <taxon>Sulfolobaceae</taxon>
        <taxon>Saccharolobus</taxon>
    </lineage>
</organism>
<dbReference type="Pfam" id="PF14947">
    <property type="entry name" value="HTH_45"/>
    <property type="match status" value="1"/>
</dbReference>
<dbReference type="InterPro" id="IPR038723">
    <property type="entry name" value="ArnR1-like_HTH"/>
</dbReference>
<sequence length="98" mass="11788">MIENRRRTKTEIIYSILRGCSEGSKKTRLMYLAKLNYSVFMKYIYKMKEMNLIELNEGKCVLTDKGKRVLELLDKYMEIYSKLNEVRMKLEELMQTES</sequence>
<reference evidence="2 3" key="1">
    <citation type="journal article" date="2009" name="Proc. Natl. Acad. Sci. U.S.A.">
        <title>Biogeography of the Sulfolobus islandicus pan-genome.</title>
        <authorList>
            <person name="Reno M.L."/>
            <person name="Held N.L."/>
            <person name="Fields C.J."/>
            <person name="Burke P.V."/>
            <person name="Whitaker R.J."/>
        </authorList>
    </citation>
    <scope>NUCLEOTIDE SEQUENCE [LARGE SCALE GENOMIC DNA]</scope>
    <source>
        <strain evidence="3">L.S.2.15 / Lassen #1</strain>
    </source>
</reference>
<dbReference type="InterPro" id="IPR036390">
    <property type="entry name" value="WH_DNA-bd_sf"/>
</dbReference>
<dbReference type="KEGG" id="sis:LS215_1017"/>
<accession>C3MNT8</accession>
<evidence type="ECO:0000313" key="3">
    <source>
        <dbReference type="Proteomes" id="UP000001747"/>
    </source>
</evidence>
<protein>
    <recommendedName>
        <fullName evidence="1">ArnR1-like winged helix-turn-helix domain-containing protein</fullName>
    </recommendedName>
</protein>
<dbReference type="SUPFAM" id="SSF46785">
    <property type="entry name" value="Winged helix' DNA-binding domain"/>
    <property type="match status" value="1"/>
</dbReference>
<proteinExistence type="predicted"/>
<feature type="domain" description="ArnR1-like winged helix-turn-helix" evidence="1">
    <location>
        <begin position="6"/>
        <end position="79"/>
    </location>
</feature>
<evidence type="ECO:0000259" key="1">
    <source>
        <dbReference type="Pfam" id="PF14947"/>
    </source>
</evidence>
<gene>
    <name evidence="2" type="ordered locus">LS215_1017</name>
</gene>
<dbReference type="OrthoDB" id="34509at2157"/>
<dbReference type="GeneID" id="7797521"/>
<dbReference type="RefSeq" id="WP_012713419.1">
    <property type="nucleotide sequence ID" value="NC_012589.1"/>
</dbReference>
<dbReference type="AlphaFoldDB" id="C3MNT8"/>
<dbReference type="Proteomes" id="UP000001747">
    <property type="component" value="Chromosome"/>
</dbReference>